<gene>
    <name evidence="1" type="ORF">AKL17_2613</name>
</gene>
<name>A0A159Z420_9RHOB</name>
<dbReference type="AlphaFoldDB" id="A0A159Z420"/>
<evidence type="ECO:0000313" key="2">
    <source>
        <dbReference type="Proteomes" id="UP000076128"/>
    </source>
</evidence>
<organism evidence="1 2">
    <name type="scientific">Frigidibacter mobilis</name>
    <dbReference type="NCBI Taxonomy" id="1335048"/>
    <lineage>
        <taxon>Bacteria</taxon>
        <taxon>Pseudomonadati</taxon>
        <taxon>Pseudomonadota</taxon>
        <taxon>Alphaproteobacteria</taxon>
        <taxon>Rhodobacterales</taxon>
        <taxon>Paracoccaceae</taxon>
        <taxon>Frigidibacter</taxon>
    </lineage>
</organism>
<reference evidence="1 2" key="1">
    <citation type="submission" date="2015-09" db="EMBL/GenBank/DDBJ databases">
        <title>Complete genome sequence of Defluviimonas alba cai42t isolated from an oilfield in Xinjiang.</title>
        <authorList>
            <person name="Geng S."/>
            <person name="Pan X."/>
            <person name="Wu X."/>
        </authorList>
    </citation>
    <scope>NUCLEOTIDE SEQUENCE [LARGE SCALE GENOMIC DNA]</scope>
    <source>
        <strain evidence="2">cai42</strain>
    </source>
</reference>
<dbReference type="KEGG" id="daa:AKL17_2613"/>
<dbReference type="STRING" id="1335048.AKL17_2613"/>
<dbReference type="SUPFAM" id="SSF109709">
    <property type="entry name" value="KorB DNA-binding domain-like"/>
    <property type="match status" value="1"/>
</dbReference>
<dbReference type="PATRIC" id="fig|1335048.3.peg.2725"/>
<dbReference type="OrthoDB" id="1550462at2"/>
<evidence type="ECO:0000313" key="1">
    <source>
        <dbReference type="EMBL" id="AMY69856.1"/>
    </source>
</evidence>
<dbReference type="EMBL" id="CP012661">
    <property type="protein sequence ID" value="AMY69856.1"/>
    <property type="molecule type" value="Genomic_DNA"/>
</dbReference>
<dbReference type="Proteomes" id="UP000076128">
    <property type="component" value="Chromosome"/>
</dbReference>
<dbReference type="RefSeq" id="WP_066813862.1">
    <property type="nucleotide sequence ID" value="NZ_CP012661.1"/>
</dbReference>
<sequence length="136" mass="15479">MTRVQAIPDTITVHVPFSLVKRGGRKEMVLPVDRSTPRQTDDTLVKALARAFRWKRMLDTGEFSTIADLAQRERIAAPFLTRTMRLAQLAPDLVEAILDGRQPRGLTLEALREPLPCDWSEQRHHLAMSIIDNESH</sequence>
<keyword evidence="2" id="KW-1185">Reference proteome</keyword>
<protein>
    <submittedName>
        <fullName evidence="1">Regulatory protein, LacI family</fullName>
    </submittedName>
</protein>
<accession>A0A159Z420</accession>
<proteinExistence type="predicted"/>